<accession>A0A1U8AJ18</accession>
<dbReference type="PANTHER" id="PTHR47926">
    <property type="entry name" value="PENTATRICOPEPTIDE REPEAT-CONTAINING PROTEIN"/>
    <property type="match status" value="1"/>
</dbReference>
<protein>
    <submittedName>
        <fullName evidence="4">Pentatricopeptide repeat-containing protein At1g08070, chloroplastic-like</fullName>
    </submittedName>
</protein>
<dbReference type="Proteomes" id="UP000189703">
    <property type="component" value="Unplaced"/>
</dbReference>
<dbReference type="eggNOG" id="KOG4197">
    <property type="taxonomic scope" value="Eukaryota"/>
</dbReference>
<evidence type="ECO:0000256" key="2">
    <source>
        <dbReference type="ARBA" id="ARBA00022737"/>
    </source>
</evidence>
<organism evidence="3 4">
    <name type="scientific">Nelumbo nucifera</name>
    <name type="common">Sacred lotus</name>
    <dbReference type="NCBI Taxonomy" id="4432"/>
    <lineage>
        <taxon>Eukaryota</taxon>
        <taxon>Viridiplantae</taxon>
        <taxon>Streptophyta</taxon>
        <taxon>Embryophyta</taxon>
        <taxon>Tracheophyta</taxon>
        <taxon>Spermatophyta</taxon>
        <taxon>Magnoliopsida</taxon>
        <taxon>Proteales</taxon>
        <taxon>Nelumbonaceae</taxon>
        <taxon>Nelumbo</taxon>
    </lineage>
</organism>
<dbReference type="InterPro" id="IPR046960">
    <property type="entry name" value="PPR_At4g14850-like_plant"/>
</dbReference>
<dbReference type="PROSITE" id="PS51375">
    <property type="entry name" value="PPR"/>
    <property type="match status" value="4"/>
</dbReference>
<evidence type="ECO:0000256" key="1">
    <source>
        <dbReference type="ARBA" id="ARBA00006643"/>
    </source>
</evidence>
<dbReference type="OMA" id="FYLQMNR"/>
<dbReference type="GO" id="GO:0009451">
    <property type="term" value="P:RNA modification"/>
    <property type="evidence" value="ECO:0007669"/>
    <property type="project" value="InterPro"/>
</dbReference>
<dbReference type="Pfam" id="PF20431">
    <property type="entry name" value="E_motif"/>
    <property type="match status" value="1"/>
</dbReference>
<dbReference type="GeneID" id="104601021"/>
<sequence length="585" mass="65157">MITITTRNLYELTRACKTVAQLKQVLAQIIQDGIANHPLSLSSILSFSATSSQPDLCFASLIFACIEKPNSFIYNSMIRGFTNAGDHARALHFYLQMNRVEHLPDKFTFPFVLKACAVLEAVELGRSVHGKVLRMGFSLDLFIRSSLVRMYSDFDEIEAARVLFDEIVERDLVMWNSMIGGYMKCGLLERAFELFESMPCKNVATYNAMMGGYAKFGCIEKISKLFNEMPNKDLISWNTVIGAHARFGSVDTTLKLFSDTPERNLTTWSTIISGFAQGGRFGDALEVFRHMLDDGVKPNQAVLVSVLTCCAHLGALEQGRWIHGYIQKNGIEVDDILGASLIDMYSKCGFLQGSMSVFDKMEKKGVCSWTSMIYGYAIHGHPFQSLDLFGEMKSLGFRPNAITFVATLAACSHAGLVDRGRDVFSEMHRVHGIIPTIEHYTCMVDLLSRAGLLDEAQDLIKSMPMKPDIFVWGAFTGGIRIHGGGSGLVSQDVSEGLARLVPRDSGAYVLMSNMYALNNQWDDVTRIRRKMEEVGVKKNPGCSTIEVDQVVHEFLAGGRLHPQSEKIYGILDQIYREIKIQASID</sequence>
<dbReference type="Pfam" id="PF01535">
    <property type="entry name" value="PPR"/>
    <property type="match status" value="4"/>
</dbReference>
<dbReference type="InterPro" id="IPR046848">
    <property type="entry name" value="E_motif"/>
</dbReference>
<gene>
    <name evidence="4" type="primary">LOC104601021</name>
</gene>
<dbReference type="InterPro" id="IPR002885">
    <property type="entry name" value="PPR_rpt"/>
</dbReference>
<dbReference type="FunFam" id="1.25.40.10:FF:000470">
    <property type="entry name" value="Pentatricopeptide repeat-containing protein At5g66520"/>
    <property type="match status" value="1"/>
</dbReference>
<dbReference type="KEGG" id="nnu:104601021"/>
<dbReference type="GO" id="GO:0003729">
    <property type="term" value="F:mRNA binding"/>
    <property type="evidence" value="ECO:0007669"/>
    <property type="project" value="UniProtKB-ARBA"/>
</dbReference>
<dbReference type="AlphaFoldDB" id="A0A1U8AJ18"/>
<dbReference type="OrthoDB" id="185373at2759"/>
<name>A0A1U8AJ18_NELNU</name>
<dbReference type="PANTHER" id="PTHR47926:SF452">
    <property type="entry name" value="PENTATRICOPEPTIDE REPEAT-CONTAINING PROTEIN"/>
    <property type="match status" value="1"/>
</dbReference>
<dbReference type="FunFam" id="1.25.40.10:FF:000690">
    <property type="entry name" value="Pentatricopeptide repeat-containing protein"/>
    <property type="match status" value="1"/>
</dbReference>
<keyword evidence="3" id="KW-1185">Reference proteome</keyword>
<dbReference type="Pfam" id="PF13041">
    <property type="entry name" value="PPR_2"/>
    <property type="match status" value="3"/>
</dbReference>
<dbReference type="RefSeq" id="XP_010262506.1">
    <property type="nucleotide sequence ID" value="XM_010264204.1"/>
</dbReference>
<dbReference type="NCBIfam" id="TIGR00756">
    <property type="entry name" value="PPR"/>
    <property type="match status" value="5"/>
</dbReference>
<comment type="similarity">
    <text evidence="1">Belongs to the PPR family. PCMP-H subfamily.</text>
</comment>
<evidence type="ECO:0000313" key="4">
    <source>
        <dbReference type="RefSeq" id="XP_010262506.1"/>
    </source>
</evidence>
<dbReference type="Gene3D" id="1.25.40.10">
    <property type="entry name" value="Tetratricopeptide repeat domain"/>
    <property type="match status" value="4"/>
</dbReference>
<proteinExistence type="inferred from homology"/>
<keyword evidence="2" id="KW-0677">Repeat</keyword>
<evidence type="ECO:0000313" key="3">
    <source>
        <dbReference type="Proteomes" id="UP000189703"/>
    </source>
</evidence>
<dbReference type="InterPro" id="IPR011990">
    <property type="entry name" value="TPR-like_helical_dom_sf"/>
</dbReference>
<reference evidence="4" key="1">
    <citation type="submission" date="2025-08" db="UniProtKB">
        <authorList>
            <consortium name="RefSeq"/>
        </authorList>
    </citation>
    <scope>IDENTIFICATION</scope>
</reference>